<keyword evidence="2" id="KW-1185">Reference proteome</keyword>
<name>A0ABQ7DXK2_BRACR</name>
<reference evidence="1 2" key="1">
    <citation type="journal article" date="2020" name="BMC Genomics">
        <title>Intraspecific diversification of the crop wild relative Brassica cretica Lam. using demographic model selection.</title>
        <authorList>
            <person name="Kioukis A."/>
            <person name="Michalopoulou V.A."/>
            <person name="Briers L."/>
            <person name="Pirintsos S."/>
            <person name="Studholme D.J."/>
            <person name="Pavlidis P."/>
            <person name="Sarris P.F."/>
        </authorList>
    </citation>
    <scope>NUCLEOTIDE SEQUENCE [LARGE SCALE GENOMIC DNA]</scope>
    <source>
        <strain evidence="2">cv. PFS-1207/04</strain>
    </source>
</reference>
<dbReference type="Proteomes" id="UP000266723">
    <property type="component" value="Unassembled WGS sequence"/>
</dbReference>
<evidence type="ECO:0000313" key="2">
    <source>
        <dbReference type="Proteomes" id="UP000266723"/>
    </source>
</evidence>
<organism evidence="1 2">
    <name type="scientific">Brassica cretica</name>
    <name type="common">Mustard</name>
    <dbReference type="NCBI Taxonomy" id="69181"/>
    <lineage>
        <taxon>Eukaryota</taxon>
        <taxon>Viridiplantae</taxon>
        <taxon>Streptophyta</taxon>
        <taxon>Embryophyta</taxon>
        <taxon>Tracheophyta</taxon>
        <taxon>Spermatophyta</taxon>
        <taxon>Magnoliopsida</taxon>
        <taxon>eudicotyledons</taxon>
        <taxon>Gunneridae</taxon>
        <taxon>Pentapetalae</taxon>
        <taxon>rosids</taxon>
        <taxon>malvids</taxon>
        <taxon>Brassicales</taxon>
        <taxon>Brassicaceae</taxon>
        <taxon>Brassiceae</taxon>
        <taxon>Brassica</taxon>
    </lineage>
</organism>
<evidence type="ECO:0000313" key="1">
    <source>
        <dbReference type="EMBL" id="KAF3582145.1"/>
    </source>
</evidence>
<protein>
    <submittedName>
        <fullName evidence="1">Uncharacterized protein</fullName>
    </submittedName>
</protein>
<gene>
    <name evidence="1" type="ORF">DY000_02030815</name>
</gene>
<dbReference type="EMBL" id="QGKV02000649">
    <property type="protein sequence ID" value="KAF3582145.1"/>
    <property type="molecule type" value="Genomic_DNA"/>
</dbReference>
<proteinExistence type="predicted"/>
<comment type="caution">
    <text evidence="1">The sequence shown here is derived from an EMBL/GenBank/DDBJ whole genome shotgun (WGS) entry which is preliminary data.</text>
</comment>
<sequence length="97" mass="10095">MPKIVLLLRIQTVYSFGEALQAGHRSSNPAIPGSSLAGATLLTRGRTGSLVVDRGLAASFLTVDSSLKAAKLGGFCGALEMMEPGTPMISEEEARAF</sequence>
<accession>A0ABQ7DXK2</accession>